<proteinExistence type="predicted"/>
<evidence type="ECO:0008006" key="3">
    <source>
        <dbReference type="Google" id="ProtNLM"/>
    </source>
</evidence>
<evidence type="ECO:0000313" key="1">
    <source>
        <dbReference type="EMBL" id="MUN61812.1"/>
    </source>
</evidence>
<reference evidence="1 2" key="1">
    <citation type="submission" date="2019-12" db="EMBL/GenBank/DDBJ databases">
        <authorList>
            <person name="Shi Y."/>
        </authorList>
    </citation>
    <scope>NUCLEOTIDE SEQUENCE [LARGE SCALE GENOMIC DNA]</scope>
    <source>
        <strain evidence="1 2">JCM 17929</strain>
    </source>
</reference>
<name>A0A6N8GHU7_9MICC</name>
<dbReference type="RefSeq" id="WP_156266426.1">
    <property type="nucleotide sequence ID" value="NZ_WOGU01000001.1"/>
</dbReference>
<organism evidence="1 2">
    <name type="scientific">Kocuria sediminis</name>
    <dbReference type="NCBI Taxonomy" id="1038857"/>
    <lineage>
        <taxon>Bacteria</taxon>
        <taxon>Bacillati</taxon>
        <taxon>Actinomycetota</taxon>
        <taxon>Actinomycetes</taxon>
        <taxon>Micrococcales</taxon>
        <taxon>Micrococcaceae</taxon>
        <taxon>Kocuria</taxon>
    </lineage>
</organism>
<keyword evidence="2" id="KW-1185">Reference proteome</keyword>
<gene>
    <name evidence="1" type="ORF">GMA12_01385</name>
</gene>
<comment type="caution">
    <text evidence="1">The sequence shown here is derived from an EMBL/GenBank/DDBJ whole genome shotgun (WGS) entry which is preliminary data.</text>
</comment>
<sequence length="130" mass="13915">MQRKISVLVEVDLDGRHVRVDVTGAVTAVNQQGLHPVLRRARTMLPTATVRLDLSCVRDLEPHALDLLREAVEQDPGLGDAVEILAPEQMPSGAAATALAARRRLRHGILQRRAGELSVPLPGPALSAAS</sequence>
<accession>A0A6N8GHU7</accession>
<evidence type="ECO:0000313" key="2">
    <source>
        <dbReference type="Proteomes" id="UP000436989"/>
    </source>
</evidence>
<protein>
    <recommendedName>
        <fullName evidence="3">STAS domain-containing protein</fullName>
    </recommendedName>
</protein>
<dbReference type="EMBL" id="WOGU01000001">
    <property type="protein sequence ID" value="MUN61812.1"/>
    <property type="molecule type" value="Genomic_DNA"/>
</dbReference>
<dbReference type="Proteomes" id="UP000436989">
    <property type="component" value="Unassembled WGS sequence"/>
</dbReference>
<dbReference type="AlphaFoldDB" id="A0A6N8GHU7"/>